<feature type="domain" description="CCHC-type" evidence="3">
    <location>
        <begin position="238"/>
        <end position="254"/>
    </location>
</feature>
<evidence type="ECO:0000313" key="4">
    <source>
        <dbReference type="EMBL" id="KAG2182733.1"/>
    </source>
</evidence>
<keyword evidence="1" id="KW-0862">Zinc</keyword>
<dbReference type="PANTHER" id="PTHR33223:SF6">
    <property type="entry name" value="CCHC-TYPE DOMAIN-CONTAINING PROTEIN"/>
    <property type="match status" value="1"/>
</dbReference>
<keyword evidence="5" id="KW-1185">Reference proteome</keyword>
<gene>
    <name evidence="4" type="ORF">INT44_005713</name>
</gene>
<dbReference type="PANTHER" id="PTHR33223">
    <property type="entry name" value="CCHC-TYPE DOMAIN-CONTAINING PROTEIN"/>
    <property type="match status" value="1"/>
</dbReference>
<organism evidence="4 5">
    <name type="scientific">Umbelopsis vinacea</name>
    <dbReference type="NCBI Taxonomy" id="44442"/>
    <lineage>
        <taxon>Eukaryota</taxon>
        <taxon>Fungi</taxon>
        <taxon>Fungi incertae sedis</taxon>
        <taxon>Mucoromycota</taxon>
        <taxon>Mucoromycotina</taxon>
        <taxon>Umbelopsidomycetes</taxon>
        <taxon>Umbelopsidales</taxon>
        <taxon>Umbelopsidaceae</taxon>
        <taxon>Umbelopsis</taxon>
    </lineage>
</organism>
<dbReference type="PROSITE" id="PS50158">
    <property type="entry name" value="ZF_CCHC"/>
    <property type="match status" value="1"/>
</dbReference>
<protein>
    <recommendedName>
        <fullName evidence="3">CCHC-type domain-containing protein</fullName>
    </recommendedName>
</protein>
<dbReference type="Proteomes" id="UP000612746">
    <property type="component" value="Unassembled WGS sequence"/>
</dbReference>
<sequence length="824" mass="93392">MKSLPMPRYSRKENPEHWLKMFKATAKVQEWISDEDKLMVIPIFFKSEVRAWFFNGEFTEFEVFSSAFIERFGPKMNKYTPLKKLLSIKKKPNELAGQYSDRFRWWKVMHDESAKKDPKAAALSEDDLLHQFIVGLNPKPLRQAVRSENPKNLEAAMRKAIEMEEDENDSFSDSDEGSAERRQESSDSSASEDEEKPSKSHETRMKESSTRDDAVENLTKQIAEVRIYMMSQVPSKMKCFNCQDPGHEAAQCPSSCKLCKGQDGVKGHAFFDCPRYTPRGQQRKSCLSDGSINPNEEWDHAMAVKRGHETASLDPGVALEKKKIKVADLLHNSQMAKQLAPKAPVAVDRQDTIVPPVIQDKGKSPEIPIVQGSITSEQAGKHQKRRHHRYSDGFEDTTEVLPTLKQILRKVKRKTAPGQTYRQFGMLTGSRRSKRLFIPVIKLVIRKGPSESRFTGYGLTREDAPCWAQLVVDIHRYEQLCNNFKSMMSCVESLRDEFRAENRDKLMLLKKAKGHSLCISDKRWFEAVSDCASCLRVFLDFRPIMRAERLLDMVVASIGNTQSIRKGPGRNVIQQRLEEQEPYTCWAAAVLAMLSYLKLHSGVVNQGAFVTRRVNRLLSRVNAIKSLRGRYQGVTDETLWDRNAYTVDGSWDEDLKGLGFKPKPEYDISLETKVAYGDSYDIVDGKLCAQSTLQEVVLLLSNFGQVAVTLRGNTLVYHAGGRKLYITNVEGVLIGHYCSSTATNHKVQILGNPSELASQSEAIVDWAKQAIRQKRVDNLLLAGVVNRGDTYGYRNLDESLTVEGMQHYIKKLRKQGSSGGLEKV</sequence>
<dbReference type="AlphaFoldDB" id="A0A8H7PYS7"/>
<dbReference type="InterPro" id="IPR001878">
    <property type="entry name" value="Znf_CCHC"/>
</dbReference>
<evidence type="ECO:0000313" key="5">
    <source>
        <dbReference type="Proteomes" id="UP000612746"/>
    </source>
</evidence>
<dbReference type="SMART" id="SM00343">
    <property type="entry name" value="ZnF_C2HC"/>
    <property type="match status" value="1"/>
</dbReference>
<evidence type="ECO:0000256" key="2">
    <source>
        <dbReference type="SAM" id="MobiDB-lite"/>
    </source>
</evidence>
<evidence type="ECO:0000256" key="1">
    <source>
        <dbReference type="PROSITE-ProRule" id="PRU00047"/>
    </source>
</evidence>
<dbReference type="GO" id="GO:0003676">
    <property type="term" value="F:nucleic acid binding"/>
    <property type="evidence" value="ECO:0007669"/>
    <property type="project" value="InterPro"/>
</dbReference>
<dbReference type="GO" id="GO:0008270">
    <property type="term" value="F:zinc ion binding"/>
    <property type="evidence" value="ECO:0007669"/>
    <property type="project" value="UniProtKB-KW"/>
</dbReference>
<reference evidence="4" key="1">
    <citation type="submission" date="2020-12" db="EMBL/GenBank/DDBJ databases">
        <title>Metabolic potential, ecology and presence of endohyphal bacteria is reflected in genomic diversity of Mucoromycotina.</title>
        <authorList>
            <person name="Muszewska A."/>
            <person name="Okrasinska A."/>
            <person name="Steczkiewicz K."/>
            <person name="Drgas O."/>
            <person name="Orlowska M."/>
            <person name="Perlinska-Lenart U."/>
            <person name="Aleksandrzak-Piekarczyk T."/>
            <person name="Szatraj K."/>
            <person name="Zielenkiewicz U."/>
            <person name="Pilsyk S."/>
            <person name="Malc E."/>
            <person name="Mieczkowski P."/>
            <person name="Kruszewska J.S."/>
            <person name="Biernat P."/>
            <person name="Pawlowska J."/>
        </authorList>
    </citation>
    <scope>NUCLEOTIDE SEQUENCE</scope>
    <source>
        <strain evidence="4">WA0000051536</strain>
    </source>
</reference>
<dbReference type="SUPFAM" id="SSF57756">
    <property type="entry name" value="Retrovirus zinc finger-like domains"/>
    <property type="match status" value="1"/>
</dbReference>
<dbReference type="Gene3D" id="4.10.60.10">
    <property type="entry name" value="Zinc finger, CCHC-type"/>
    <property type="match status" value="1"/>
</dbReference>
<dbReference type="OrthoDB" id="10014648at2759"/>
<feature type="compositionally biased region" description="Basic and acidic residues" evidence="2">
    <location>
        <begin position="196"/>
        <end position="214"/>
    </location>
</feature>
<name>A0A8H7PYS7_9FUNG</name>
<feature type="compositionally biased region" description="Acidic residues" evidence="2">
    <location>
        <begin position="163"/>
        <end position="177"/>
    </location>
</feature>
<feature type="region of interest" description="Disordered" evidence="2">
    <location>
        <begin position="163"/>
        <end position="215"/>
    </location>
</feature>
<evidence type="ECO:0000259" key="3">
    <source>
        <dbReference type="PROSITE" id="PS50158"/>
    </source>
</evidence>
<keyword evidence="1" id="KW-0479">Metal-binding</keyword>
<keyword evidence="1" id="KW-0863">Zinc-finger</keyword>
<dbReference type="EMBL" id="JAEPRA010000007">
    <property type="protein sequence ID" value="KAG2182733.1"/>
    <property type="molecule type" value="Genomic_DNA"/>
</dbReference>
<dbReference type="InterPro" id="IPR036875">
    <property type="entry name" value="Znf_CCHC_sf"/>
</dbReference>
<comment type="caution">
    <text evidence="4">The sequence shown here is derived from an EMBL/GenBank/DDBJ whole genome shotgun (WGS) entry which is preliminary data.</text>
</comment>
<accession>A0A8H7PYS7</accession>
<proteinExistence type="predicted"/>